<keyword evidence="1" id="KW-0614">Plasmid</keyword>
<dbReference type="PANTHER" id="PTHR10151:SF120">
    <property type="entry name" value="BIS(5'-ADENOSYL)-TRIPHOSPHATASE"/>
    <property type="match status" value="1"/>
</dbReference>
<evidence type="ECO:0008006" key="3">
    <source>
        <dbReference type="Google" id="ProtNLM"/>
    </source>
</evidence>
<accession>A0ABY5MQ98</accession>
<protein>
    <recommendedName>
        <fullName evidence="3">Alkaline phosphatase family protein</fullName>
    </recommendedName>
</protein>
<dbReference type="InterPro" id="IPR017850">
    <property type="entry name" value="Alkaline_phosphatase_core_sf"/>
</dbReference>
<reference evidence="1 2" key="1">
    <citation type="submission" date="2018-07" db="EMBL/GenBank/DDBJ databases">
        <title>Genome sequence of Nitratireductor thuwali#1536.</title>
        <authorList>
            <person name="Michoud G."/>
            <person name="Merlino G."/>
            <person name="Sefrji F.O."/>
            <person name="Daffonchio D."/>
        </authorList>
    </citation>
    <scope>NUCLEOTIDE SEQUENCE [LARGE SCALE GENOMIC DNA]</scope>
    <source>
        <strain evidence="1 2">Nit1536</strain>
        <plasmid evidence="1 2">p1536_1</plasmid>
    </source>
</reference>
<dbReference type="SUPFAM" id="SSF53649">
    <property type="entry name" value="Alkaline phosphatase-like"/>
    <property type="match status" value="1"/>
</dbReference>
<dbReference type="Gene3D" id="3.40.720.10">
    <property type="entry name" value="Alkaline Phosphatase, subunit A"/>
    <property type="match status" value="2"/>
</dbReference>
<evidence type="ECO:0000313" key="1">
    <source>
        <dbReference type="EMBL" id="UUP19668.1"/>
    </source>
</evidence>
<dbReference type="InterPro" id="IPR002591">
    <property type="entry name" value="Phosphodiest/P_Trfase"/>
</dbReference>
<sequence length="504" mass="53165">MTRPERVILFGIDGLRPDMVTEASMPNLTALRSCGVWCGNHRTVFPSETRGALTALATGTQPAVNGVLGNQFHARGGHMGQTFTHAVQHWRTADAMLPGGMVNAPGLAEILAREGRSLAVVTSSGQGSLAALNWKGAIHGQTGFNVRHPQFSFPAGAAAAIRERHGIPLDGCAEGSEGKAVETFIDTIWPDVRPDVSIIWLTEADSAAHVHGLGAEEHLAAMRRCDQALGRLVAWRDALPEREEISLMVTSDHGHVTISDHISVGSVLVAAGFNADDTFEGGADILVGAGRAAGLWFRKPELSLMQDVFDCLGEQPWFGGGFSTPADPTSHLGQVEGTLSLNLIGVGHRRAPDLYINLAGNNGSNRNGIAGGAWCDVSNYNIAVGGGTHGGLHRLELASVLLAEGPRFATGAISHLPTGICDLAPTILHLLGCELPRSASGRPLTEIMRGGAPSEEPCLHEYMASRGGSATYLTVSRFLAVNYLGEAWSAVERSREAARTDEAA</sequence>
<proteinExistence type="predicted"/>
<dbReference type="EMBL" id="CP030942">
    <property type="protein sequence ID" value="UUP19668.1"/>
    <property type="molecule type" value="Genomic_DNA"/>
</dbReference>
<dbReference type="Pfam" id="PF01663">
    <property type="entry name" value="Phosphodiest"/>
    <property type="match status" value="1"/>
</dbReference>
<dbReference type="PANTHER" id="PTHR10151">
    <property type="entry name" value="ECTONUCLEOTIDE PYROPHOSPHATASE/PHOSPHODIESTERASE"/>
    <property type="match status" value="1"/>
</dbReference>
<dbReference type="Proteomes" id="UP001342418">
    <property type="component" value="Plasmid p1536_1"/>
</dbReference>
<organism evidence="1 2">
    <name type="scientific">Nitratireductor thuwali</name>
    <dbReference type="NCBI Taxonomy" id="2267699"/>
    <lineage>
        <taxon>Bacteria</taxon>
        <taxon>Pseudomonadati</taxon>
        <taxon>Pseudomonadota</taxon>
        <taxon>Alphaproteobacteria</taxon>
        <taxon>Hyphomicrobiales</taxon>
        <taxon>Phyllobacteriaceae</taxon>
        <taxon>Nitratireductor</taxon>
    </lineage>
</organism>
<keyword evidence="2" id="KW-1185">Reference proteome</keyword>
<name>A0ABY5MQ98_9HYPH</name>
<evidence type="ECO:0000313" key="2">
    <source>
        <dbReference type="Proteomes" id="UP001342418"/>
    </source>
</evidence>
<gene>
    <name evidence="1" type="ORF">NTH_04180</name>
</gene>
<geneLocation type="plasmid" evidence="1 2">
    <name>p1536_1</name>
</geneLocation>